<sequence>MHFTLVLMGLLSAASAAATLKRDSEMSIFPRNMICGPGQTPYCCGYKSGPDSLPDECEKGINEERIFLRRCSNRVDKRYCCEYPILPAVADNGGIPLELVLAADCQQF</sequence>
<accession>A0A6A5SE96</accession>
<reference evidence="2" key="1">
    <citation type="journal article" date="2020" name="Stud. Mycol.">
        <title>101 Dothideomycetes genomes: a test case for predicting lifestyles and emergence of pathogens.</title>
        <authorList>
            <person name="Haridas S."/>
            <person name="Albert R."/>
            <person name="Binder M."/>
            <person name="Bloem J."/>
            <person name="Labutti K."/>
            <person name="Salamov A."/>
            <person name="Andreopoulos B."/>
            <person name="Baker S."/>
            <person name="Barry K."/>
            <person name="Bills G."/>
            <person name="Bluhm B."/>
            <person name="Cannon C."/>
            <person name="Castanera R."/>
            <person name="Culley D."/>
            <person name="Daum C."/>
            <person name="Ezra D."/>
            <person name="Gonzalez J."/>
            <person name="Henrissat B."/>
            <person name="Kuo A."/>
            <person name="Liang C."/>
            <person name="Lipzen A."/>
            <person name="Lutzoni F."/>
            <person name="Magnuson J."/>
            <person name="Mondo S."/>
            <person name="Nolan M."/>
            <person name="Ohm R."/>
            <person name="Pangilinan J."/>
            <person name="Park H.-J."/>
            <person name="Ramirez L."/>
            <person name="Alfaro M."/>
            <person name="Sun H."/>
            <person name="Tritt A."/>
            <person name="Yoshinaga Y."/>
            <person name="Zwiers L.-H."/>
            <person name="Turgeon B."/>
            <person name="Goodwin S."/>
            <person name="Spatafora J."/>
            <person name="Crous P."/>
            <person name="Grigoriev I."/>
        </authorList>
    </citation>
    <scope>NUCLEOTIDE SEQUENCE</scope>
    <source>
        <strain evidence="2">CBS 161.51</strain>
    </source>
</reference>
<evidence type="ECO:0000256" key="1">
    <source>
        <dbReference type="SAM" id="SignalP"/>
    </source>
</evidence>
<protein>
    <recommendedName>
        <fullName evidence="4">Hydrophobin</fullName>
    </recommendedName>
</protein>
<organism evidence="2 3">
    <name type="scientific">Clathrospora elynae</name>
    <dbReference type="NCBI Taxonomy" id="706981"/>
    <lineage>
        <taxon>Eukaryota</taxon>
        <taxon>Fungi</taxon>
        <taxon>Dikarya</taxon>
        <taxon>Ascomycota</taxon>
        <taxon>Pezizomycotina</taxon>
        <taxon>Dothideomycetes</taxon>
        <taxon>Pleosporomycetidae</taxon>
        <taxon>Pleosporales</taxon>
        <taxon>Diademaceae</taxon>
        <taxon>Clathrospora</taxon>
    </lineage>
</organism>
<evidence type="ECO:0000313" key="2">
    <source>
        <dbReference type="EMBL" id="KAF1937878.1"/>
    </source>
</evidence>
<keyword evidence="1" id="KW-0732">Signal</keyword>
<dbReference type="AlphaFoldDB" id="A0A6A5SE96"/>
<dbReference type="Proteomes" id="UP000800038">
    <property type="component" value="Unassembled WGS sequence"/>
</dbReference>
<feature type="signal peptide" evidence="1">
    <location>
        <begin position="1"/>
        <end position="16"/>
    </location>
</feature>
<keyword evidence="3" id="KW-1185">Reference proteome</keyword>
<feature type="chain" id="PRO_5025342330" description="Hydrophobin" evidence="1">
    <location>
        <begin position="17"/>
        <end position="108"/>
    </location>
</feature>
<dbReference type="EMBL" id="ML976122">
    <property type="protein sequence ID" value="KAF1937878.1"/>
    <property type="molecule type" value="Genomic_DNA"/>
</dbReference>
<proteinExistence type="predicted"/>
<evidence type="ECO:0000313" key="3">
    <source>
        <dbReference type="Proteomes" id="UP000800038"/>
    </source>
</evidence>
<evidence type="ECO:0008006" key="4">
    <source>
        <dbReference type="Google" id="ProtNLM"/>
    </source>
</evidence>
<name>A0A6A5SE96_9PLEO</name>
<gene>
    <name evidence="2" type="ORF">EJ02DRAFT_458347</name>
</gene>